<dbReference type="Gene3D" id="1.20.1290.10">
    <property type="entry name" value="AhpD-like"/>
    <property type="match status" value="1"/>
</dbReference>
<evidence type="ECO:0000313" key="1">
    <source>
        <dbReference type="EMBL" id="MFC5137086.1"/>
    </source>
</evidence>
<name>A0ABV9Z960_9PSEU</name>
<keyword evidence="2" id="KW-1185">Reference proteome</keyword>
<comment type="caution">
    <text evidence="1">The sequence shown here is derived from an EMBL/GenBank/DDBJ whole genome shotgun (WGS) entry which is preliminary data.</text>
</comment>
<dbReference type="PANTHER" id="PTHR34846">
    <property type="entry name" value="4-CARBOXYMUCONOLACTONE DECARBOXYLASE FAMILY PROTEIN (AFU_ORTHOLOGUE AFUA_6G11590)"/>
    <property type="match status" value="1"/>
</dbReference>
<sequence>MAHLLDDPLPAGMFSPAEEAVIRYARASTWMQTITDEMWADLQAHFDTRQIVEVSFTVGLDQLVSRFHATVHTDVDEATAEATGASCAVSIPPPPT</sequence>
<gene>
    <name evidence="1" type="ORF">ACFPK1_02490</name>
</gene>
<reference evidence="2" key="1">
    <citation type="journal article" date="2019" name="Int. J. Syst. Evol. Microbiol.">
        <title>The Global Catalogue of Microorganisms (GCM) 10K type strain sequencing project: providing services to taxonomists for standard genome sequencing and annotation.</title>
        <authorList>
            <consortium name="The Broad Institute Genomics Platform"/>
            <consortium name="The Broad Institute Genome Sequencing Center for Infectious Disease"/>
            <person name="Wu L."/>
            <person name="Ma J."/>
        </authorList>
    </citation>
    <scope>NUCLEOTIDE SEQUENCE [LARGE SCALE GENOMIC DNA]</scope>
    <source>
        <strain evidence="2">XZYJ18</strain>
    </source>
</reference>
<dbReference type="SUPFAM" id="SSF69118">
    <property type="entry name" value="AhpD-like"/>
    <property type="match status" value="1"/>
</dbReference>
<dbReference type="PANTHER" id="PTHR34846:SF5">
    <property type="entry name" value="CARBOXYMUCONOLACTONE DECARBOXYLASE-LIKE DOMAIN-CONTAINING PROTEIN"/>
    <property type="match status" value="1"/>
</dbReference>
<dbReference type="Proteomes" id="UP001596175">
    <property type="component" value="Unassembled WGS sequence"/>
</dbReference>
<dbReference type="InterPro" id="IPR029032">
    <property type="entry name" value="AhpD-like"/>
</dbReference>
<proteinExistence type="predicted"/>
<accession>A0ABV9Z960</accession>
<dbReference type="EMBL" id="JBHSKG010000001">
    <property type="protein sequence ID" value="MFC5137086.1"/>
    <property type="molecule type" value="Genomic_DNA"/>
</dbReference>
<protein>
    <submittedName>
        <fullName evidence="1">Uncharacterized protein</fullName>
    </submittedName>
</protein>
<dbReference type="RefSeq" id="WP_378019303.1">
    <property type="nucleotide sequence ID" value="NZ_JBHSKG010000001.1"/>
</dbReference>
<organism evidence="1 2">
    <name type="scientific">Actinomycetospora rhizophila</name>
    <dbReference type="NCBI Taxonomy" id="1416876"/>
    <lineage>
        <taxon>Bacteria</taxon>
        <taxon>Bacillati</taxon>
        <taxon>Actinomycetota</taxon>
        <taxon>Actinomycetes</taxon>
        <taxon>Pseudonocardiales</taxon>
        <taxon>Pseudonocardiaceae</taxon>
        <taxon>Actinomycetospora</taxon>
    </lineage>
</organism>
<evidence type="ECO:0000313" key="2">
    <source>
        <dbReference type="Proteomes" id="UP001596175"/>
    </source>
</evidence>